<feature type="transmembrane region" description="Helical" evidence="5">
    <location>
        <begin position="336"/>
        <end position="355"/>
    </location>
</feature>
<feature type="transmembrane region" description="Helical" evidence="5">
    <location>
        <begin position="21"/>
        <end position="42"/>
    </location>
</feature>
<dbReference type="EMBL" id="JAHJDP010000022">
    <property type="protein sequence ID" value="MBU2689976.1"/>
    <property type="molecule type" value="Genomic_DNA"/>
</dbReference>
<keyword evidence="2 5" id="KW-0812">Transmembrane</keyword>
<organism evidence="7 8">
    <name type="scientific">Eiseniibacteriota bacterium</name>
    <dbReference type="NCBI Taxonomy" id="2212470"/>
    <lineage>
        <taxon>Bacteria</taxon>
        <taxon>Candidatus Eiseniibacteriota</taxon>
    </lineage>
</organism>
<evidence type="ECO:0000259" key="6">
    <source>
        <dbReference type="Pfam" id="PF12698"/>
    </source>
</evidence>
<dbReference type="Proteomes" id="UP000777784">
    <property type="component" value="Unassembled WGS sequence"/>
</dbReference>
<dbReference type="AlphaFoldDB" id="A0A948RSW6"/>
<evidence type="ECO:0000313" key="8">
    <source>
        <dbReference type="Proteomes" id="UP000777784"/>
    </source>
</evidence>
<evidence type="ECO:0000256" key="2">
    <source>
        <dbReference type="ARBA" id="ARBA00022692"/>
    </source>
</evidence>
<comment type="caution">
    <text evidence="7">The sequence shown here is derived from an EMBL/GenBank/DDBJ whole genome shotgun (WGS) entry which is preliminary data.</text>
</comment>
<evidence type="ECO:0000256" key="3">
    <source>
        <dbReference type="ARBA" id="ARBA00022989"/>
    </source>
</evidence>
<keyword evidence="4 5" id="KW-0472">Membrane</keyword>
<feature type="transmembrane region" description="Helical" evidence="5">
    <location>
        <begin position="215"/>
        <end position="241"/>
    </location>
</feature>
<dbReference type="GO" id="GO:0016020">
    <property type="term" value="C:membrane"/>
    <property type="evidence" value="ECO:0007669"/>
    <property type="project" value="UniProtKB-SubCell"/>
</dbReference>
<feature type="domain" description="ABC-2 type transporter transmembrane" evidence="6">
    <location>
        <begin position="19"/>
        <end position="409"/>
    </location>
</feature>
<name>A0A948RSW6_UNCEI</name>
<reference evidence="7" key="1">
    <citation type="submission" date="2021-05" db="EMBL/GenBank/DDBJ databases">
        <title>Energy efficiency and biological interactions define the core microbiome of deep oligotrophic groundwater.</title>
        <authorList>
            <person name="Mehrshad M."/>
            <person name="Lopez-Fernandez M."/>
            <person name="Bell E."/>
            <person name="Bernier-Latmani R."/>
            <person name="Bertilsson S."/>
            <person name="Dopson M."/>
        </authorList>
    </citation>
    <scope>NUCLEOTIDE SEQUENCE</scope>
    <source>
        <strain evidence="7">Modern_marine.mb.64</strain>
    </source>
</reference>
<evidence type="ECO:0000256" key="5">
    <source>
        <dbReference type="SAM" id="Phobius"/>
    </source>
</evidence>
<feature type="transmembrane region" description="Helical" evidence="5">
    <location>
        <begin position="262"/>
        <end position="283"/>
    </location>
</feature>
<keyword evidence="3 5" id="KW-1133">Transmembrane helix</keyword>
<accession>A0A948RSW6</accession>
<comment type="subcellular location">
    <subcellularLocation>
        <location evidence="1">Membrane</location>
        <topology evidence="1">Multi-pass membrane protein</topology>
    </subcellularLocation>
</comment>
<dbReference type="Pfam" id="PF12698">
    <property type="entry name" value="ABC2_membrane_3"/>
    <property type="match status" value="1"/>
</dbReference>
<evidence type="ECO:0000256" key="1">
    <source>
        <dbReference type="ARBA" id="ARBA00004141"/>
    </source>
</evidence>
<proteinExistence type="predicted"/>
<feature type="transmembrane region" description="Helical" evidence="5">
    <location>
        <begin position="361"/>
        <end position="381"/>
    </location>
</feature>
<dbReference type="GO" id="GO:0140359">
    <property type="term" value="F:ABC-type transporter activity"/>
    <property type="evidence" value="ECO:0007669"/>
    <property type="project" value="InterPro"/>
</dbReference>
<feature type="transmembrane region" description="Helical" evidence="5">
    <location>
        <begin position="303"/>
        <end position="324"/>
    </location>
</feature>
<feature type="transmembrane region" description="Helical" evidence="5">
    <location>
        <begin position="393"/>
        <end position="414"/>
    </location>
</feature>
<dbReference type="PANTHER" id="PTHR43471:SF3">
    <property type="entry name" value="ABC TRANSPORTER PERMEASE PROTEIN NATB"/>
    <property type="match status" value="1"/>
</dbReference>
<dbReference type="PANTHER" id="PTHR43471">
    <property type="entry name" value="ABC TRANSPORTER PERMEASE"/>
    <property type="match status" value="1"/>
</dbReference>
<dbReference type="InterPro" id="IPR013525">
    <property type="entry name" value="ABC2_TM"/>
</dbReference>
<evidence type="ECO:0000256" key="4">
    <source>
        <dbReference type="ARBA" id="ARBA00023136"/>
    </source>
</evidence>
<evidence type="ECO:0000313" key="7">
    <source>
        <dbReference type="EMBL" id="MBU2689976.1"/>
    </source>
</evidence>
<gene>
    <name evidence="7" type="ORF">KJ970_03550</name>
</gene>
<sequence>MHKILRIAKREYKAAVRTKGFIIGLVLAPVLMGGSGIAMVLFEKHVDTTDKKIVVIDHSGLVAPVLEQAAKNRNENEIHDKITGKKIKPAFIVEIEDPQENDLNAQRLALSKRVRSKEIHAFLEINENVLHPDTSHAARIAYYAENASMDELRGWFGWPINNYLRRQRLESAGVNPDAVRNLFDWIDIEGMGLVSTDEETGEIIEARRSSEGEALLIPLVFGMMMFMMIMMGAMPLLSAVMEEKNQRIAEVMLGSVKPSEFMAGKVIGGVGVSLTASLVYIVIGSLSTSRMGLTELVPYHLIPWFLSYMLLAIILFGSLNAALGSACNDQKDAQQLSFPAMIPAMIPMFVLIPVIREPLGTLATAMSLIPFWTPVVMLLRLGTPVEIPAWQPWVGLAGMILFTMFGVWAGGRIFRIGILMQGRPPRLADLVRWAIRG</sequence>
<protein>
    <submittedName>
        <fullName evidence="7">ABC transporter permease</fullName>
    </submittedName>
</protein>